<comment type="caution">
    <text evidence="2">The sequence shown here is derived from an EMBL/GenBank/DDBJ whole genome shotgun (WGS) entry which is preliminary data.</text>
</comment>
<feature type="region of interest" description="Disordered" evidence="1">
    <location>
        <begin position="56"/>
        <end position="88"/>
    </location>
</feature>
<evidence type="ECO:0000313" key="2">
    <source>
        <dbReference type="EMBL" id="MCC4211354.1"/>
    </source>
</evidence>
<name>A0ABS8GMZ3_9FLAO</name>
<organism evidence="2 3">
    <name type="scientific">Leeuwenhoekiella parthenopeia</name>
    <dbReference type="NCBI Taxonomy" id="2890320"/>
    <lineage>
        <taxon>Bacteria</taxon>
        <taxon>Pseudomonadati</taxon>
        <taxon>Bacteroidota</taxon>
        <taxon>Flavobacteriia</taxon>
        <taxon>Flavobacteriales</taxon>
        <taxon>Flavobacteriaceae</taxon>
        <taxon>Leeuwenhoekiella</taxon>
    </lineage>
</organism>
<proteinExistence type="predicted"/>
<evidence type="ECO:0000256" key="1">
    <source>
        <dbReference type="SAM" id="MobiDB-lite"/>
    </source>
</evidence>
<keyword evidence="3" id="KW-1185">Reference proteome</keyword>
<gene>
    <name evidence="2" type="ORF">LLW17_01370</name>
</gene>
<dbReference type="RefSeq" id="WP_228228475.1">
    <property type="nucleotide sequence ID" value="NZ_JAJGMW010000002.1"/>
</dbReference>
<dbReference type="Proteomes" id="UP001197770">
    <property type="component" value="Unassembled WGS sequence"/>
</dbReference>
<protein>
    <submittedName>
        <fullName evidence="2">Uncharacterized protein</fullName>
    </submittedName>
</protein>
<reference evidence="2 3" key="1">
    <citation type="submission" date="2021-11" db="EMBL/GenBank/DDBJ databases">
        <title>Seasonal and diel survey of microbial diversity of the Tyrrhenian coast.</title>
        <authorList>
            <person name="Gattoni G."/>
            <person name="Corral P."/>
        </authorList>
    </citation>
    <scope>NUCLEOTIDE SEQUENCE [LARGE SCALE GENOMIC DNA]</scope>
    <source>
        <strain evidence="2 3">Mr9</strain>
    </source>
</reference>
<evidence type="ECO:0000313" key="3">
    <source>
        <dbReference type="Proteomes" id="UP001197770"/>
    </source>
</evidence>
<sequence>MNNTFKRHPQLKEYFETTDGSKFFIESDAKNHGKTLKDSAVKTVKRVDEIIKAVKEKAEANKATADSSNKESDPKITPMQAAKNRAEEITKLETVEAVKEALKDETAKSVIKAGEERIAELEADKKDDNQEKQ</sequence>
<accession>A0ABS8GMZ3</accession>
<dbReference type="EMBL" id="JAJGMW010000002">
    <property type="protein sequence ID" value="MCC4211354.1"/>
    <property type="molecule type" value="Genomic_DNA"/>
</dbReference>